<feature type="domain" description="SSD" evidence="9">
    <location>
        <begin position="585"/>
        <end position="711"/>
    </location>
</feature>
<dbReference type="InterPro" id="IPR000731">
    <property type="entry name" value="SSD"/>
</dbReference>
<gene>
    <name evidence="10" type="primary">mmpL8</name>
    <name evidence="10" type="ORF">RS82_01584</name>
</gene>
<evidence type="ECO:0000256" key="3">
    <source>
        <dbReference type="ARBA" id="ARBA00022475"/>
    </source>
</evidence>
<proteinExistence type="inferred from homology"/>
<comment type="subcellular location">
    <subcellularLocation>
        <location evidence="1">Cell membrane</location>
        <topology evidence="1">Multi-pass membrane protein</topology>
    </subcellularLocation>
</comment>
<reference evidence="10" key="1">
    <citation type="submission" date="2015-02" db="EMBL/GenBank/DDBJ databases">
        <title>Draft genome sequences of ten Microbacterium spp. with emphasis on heavy metal contaminated environments.</title>
        <authorList>
            <person name="Corretto E."/>
        </authorList>
    </citation>
    <scope>NUCLEOTIDE SEQUENCE [LARGE SCALE GENOMIC DNA]</scope>
    <source>
        <strain evidence="10">DSM 8608</strain>
    </source>
</reference>
<dbReference type="SUPFAM" id="SSF82866">
    <property type="entry name" value="Multidrug efflux transporter AcrB transmembrane domain"/>
    <property type="match status" value="2"/>
</dbReference>
<dbReference type="PROSITE" id="PS50156">
    <property type="entry name" value="SSD"/>
    <property type="match status" value="1"/>
</dbReference>
<dbReference type="Gene3D" id="1.20.1640.10">
    <property type="entry name" value="Multidrug efflux transporter AcrB transmembrane domain"/>
    <property type="match status" value="2"/>
</dbReference>
<accession>A0A0M2H9I7</accession>
<organism evidence="10 11">
    <name type="scientific">Microbacterium trichothecenolyticum</name>
    <name type="common">Aureobacterium trichothecenolyticum</name>
    <dbReference type="NCBI Taxonomy" id="69370"/>
    <lineage>
        <taxon>Bacteria</taxon>
        <taxon>Bacillati</taxon>
        <taxon>Actinomycetota</taxon>
        <taxon>Actinomycetes</taxon>
        <taxon>Micrococcales</taxon>
        <taxon>Microbacteriaceae</taxon>
        <taxon>Microbacterium</taxon>
    </lineage>
</organism>
<keyword evidence="5 8" id="KW-1133">Transmembrane helix</keyword>
<dbReference type="Pfam" id="PF03176">
    <property type="entry name" value="MMPL"/>
    <property type="match status" value="2"/>
</dbReference>
<feature type="transmembrane region" description="Helical" evidence="8">
    <location>
        <begin position="376"/>
        <end position="395"/>
    </location>
</feature>
<keyword evidence="3" id="KW-1003">Cell membrane</keyword>
<feature type="transmembrane region" description="Helical" evidence="8">
    <location>
        <begin position="580"/>
        <end position="601"/>
    </location>
</feature>
<keyword evidence="4 8" id="KW-0812">Transmembrane</keyword>
<feature type="transmembrane region" description="Helical" evidence="8">
    <location>
        <begin position="613"/>
        <end position="633"/>
    </location>
</feature>
<keyword evidence="11" id="KW-1185">Reference proteome</keyword>
<dbReference type="PANTHER" id="PTHR33406:SF6">
    <property type="entry name" value="MEMBRANE PROTEIN YDGH-RELATED"/>
    <property type="match status" value="1"/>
</dbReference>
<evidence type="ECO:0000256" key="6">
    <source>
        <dbReference type="ARBA" id="ARBA00023136"/>
    </source>
</evidence>
<protein>
    <submittedName>
        <fullName evidence="10">Membrane transport protein mmpL8</fullName>
    </submittedName>
</protein>
<evidence type="ECO:0000256" key="8">
    <source>
        <dbReference type="SAM" id="Phobius"/>
    </source>
</evidence>
<evidence type="ECO:0000256" key="5">
    <source>
        <dbReference type="ARBA" id="ARBA00022989"/>
    </source>
</evidence>
<evidence type="ECO:0000313" key="11">
    <source>
        <dbReference type="Proteomes" id="UP000034098"/>
    </source>
</evidence>
<evidence type="ECO:0000259" key="9">
    <source>
        <dbReference type="PROSITE" id="PS50156"/>
    </source>
</evidence>
<feature type="transmembrane region" description="Helical" evidence="8">
    <location>
        <begin position="237"/>
        <end position="258"/>
    </location>
</feature>
<sequence length="795" mass="82357">MTSPHHANRRPSGWLRIGIPALLVLVWLAVGSIGGPYFGKVDEVSSNDRSSFLPESADATQVNERLAGFLGGDSIPAVVVVTGDGELSDDDIADVQALADDIAEVEGVQEDVSPPIPSEDGEAVQIFVPIDASGEVGPTVEEIRSLVSEDLPAGLEGWVTGPAGFTADLVEGFLGIDGLLLGVALIAVFLILVIVYRSPLLPVLVLLTSIFALCVALLTVWWLAYAGIVVLNGQVQGILFILVIGAATDYALLYVARFRESIATGMSKWDATLSAWRGAFEPILASGGTVIAGLLCLLLSDLATNRALGPIASIGIAFSMLSALTFLPALLALCGRAAFWPFIPKEPIAMIPDDLTQPVKGLWPRQARFVARHARIVWIACTIVLLAGAVGITQLKADGVPTSDLVLGSSEARDGQEVLAEHFPAGSGSPVYVIVPEEELADAVGVLAASDGIESVSVASEDSPTGQAQVTVEDGEPVLTAVGPPGTPAPAPTVSAGDVLVIGTLTDAADSVAAEDTVRDLRADLDETLGAGVAVVGGETATDIDTNDTSTRDRTVIIPVILAVILIILMLLLRSILAPVLLIGTVILSFATALGVSALVFNEVLGFPGADPAVPLYGFVFLVALGVDYNIFLMSRVREESLVHGTRPGILRGLVATGGVITSAGLVLAATFAALGVIPILFLAQIAFIVAFGVLLDTFIVRSLLVPALSYDIGKAIWWPSKLWRRDAGALAGTGSNSASPTPSRAGALAAAAPATVPGGVVAHDAPMPAETDPELVAGDGHPLTREEYRRTLEP</sequence>
<feature type="transmembrane region" description="Helical" evidence="8">
    <location>
        <begin position="556"/>
        <end position="573"/>
    </location>
</feature>
<dbReference type="Proteomes" id="UP000034098">
    <property type="component" value="Unassembled WGS sequence"/>
</dbReference>
<comment type="caution">
    <text evidence="10">The sequence shown here is derived from an EMBL/GenBank/DDBJ whole genome shotgun (WGS) entry which is preliminary data.</text>
</comment>
<dbReference type="PANTHER" id="PTHR33406">
    <property type="entry name" value="MEMBRANE PROTEIN MJ1562-RELATED"/>
    <property type="match status" value="1"/>
</dbReference>
<feature type="transmembrane region" description="Helical" evidence="8">
    <location>
        <begin position="654"/>
        <end position="674"/>
    </location>
</feature>
<feature type="transmembrane region" description="Helical" evidence="8">
    <location>
        <begin position="21"/>
        <end position="39"/>
    </location>
</feature>
<dbReference type="PATRIC" id="fig|69370.6.peg.1616"/>
<dbReference type="EMBL" id="JYJA01000032">
    <property type="protein sequence ID" value="KJL43093.1"/>
    <property type="molecule type" value="Genomic_DNA"/>
</dbReference>
<feature type="transmembrane region" description="Helical" evidence="8">
    <location>
        <begin position="178"/>
        <end position="196"/>
    </location>
</feature>
<name>A0A0M2H9I7_MICTR</name>
<comment type="similarity">
    <text evidence="2">Belongs to the resistance-nodulation-cell division (RND) (TC 2.A.6) family. MmpL subfamily.</text>
</comment>
<feature type="transmembrane region" description="Helical" evidence="8">
    <location>
        <begin position="203"/>
        <end position="225"/>
    </location>
</feature>
<evidence type="ECO:0000256" key="4">
    <source>
        <dbReference type="ARBA" id="ARBA00022692"/>
    </source>
</evidence>
<feature type="transmembrane region" description="Helical" evidence="8">
    <location>
        <begin position="279"/>
        <end position="300"/>
    </location>
</feature>
<dbReference type="GO" id="GO:0005886">
    <property type="term" value="C:plasma membrane"/>
    <property type="evidence" value="ECO:0007669"/>
    <property type="project" value="UniProtKB-SubCell"/>
</dbReference>
<evidence type="ECO:0000313" key="10">
    <source>
        <dbReference type="EMBL" id="KJL43093.1"/>
    </source>
</evidence>
<feature type="region of interest" description="Disordered" evidence="7">
    <location>
        <begin position="760"/>
        <end position="795"/>
    </location>
</feature>
<dbReference type="InterPro" id="IPR004869">
    <property type="entry name" value="MMPL_dom"/>
</dbReference>
<feature type="compositionally biased region" description="Basic and acidic residues" evidence="7">
    <location>
        <begin position="783"/>
        <end position="795"/>
    </location>
</feature>
<evidence type="ECO:0000256" key="1">
    <source>
        <dbReference type="ARBA" id="ARBA00004651"/>
    </source>
</evidence>
<dbReference type="RefSeq" id="WP_045298039.1">
    <property type="nucleotide sequence ID" value="NZ_JYJA01000032.1"/>
</dbReference>
<evidence type="ECO:0000256" key="2">
    <source>
        <dbReference type="ARBA" id="ARBA00010157"/>
    </source>
</evidence>
<dbReference type="OrthoDB" id="2365435at2"/>
<evidence type="ECO:0000256" key="7">
    <source>
        <dbReference type="SAM" id="MobiDB-lite"/>
    </source>
</evidence>
<feature type="transmembrane region" description="Helical" evidence="8">
    <location>
        <begin position="312"/>
        <end position="335"/>
    </location>
</feature>
<feature type="transmembrane region" description="Helical" evidence="8">
    <location>
        <begin position="680"/>
        <end position="701"/>
    </location>
</feature>
<dbReference type="AlphaFoldDB" id="A0A0M2H9I7"/>
<dbReference type="InterPro" id="IPR050545">
    <property type="entry name" value="Mycobact_MmpL"/>
</dbReference>
<keyword evidence="6 8" id="KW-0472">Membrane</keyword>